<gene>
    <name evidence="1" type="ORF">HMPREF9449_01227</name>
</gene>
<dbReference type="STRING" id="742817.HMPREF9449_01227"/>
<dbReference type="PATRIC" id="fig|742817.3.peg.1303"/>
<dbReference type="Proteomes" id="UP000004892">
    <property type="component" value="Unassembled WGS sequence"/>
</dbReference>
<keyword evidence="2" id="KW-1185">Reference proteome</keyword>
<dbReference type="EMBL" id="ADMC01000018">
    <property type="protein sequence ID" value="EHP48153.1"/>
    <property type="molecule type" value="Genomic_DNA"/>
</dbReference>
<evidence type="ECO:0000313" key="2">
    <source>
        <dbReference type="Proteomes" id="UP000004892"/>
    </source>
</evidence>
<dbReference type="RefSeq" id="WP_009136375.1">
    <property type="nucleotide sequence ID" value="NZ_JH594596.1"/>
</dbReference>
<comment type="caution">
    <text evidence="1">The sequence shown here is derived from an EMBL/GenBank/DDBJ whole genome shotgun (WGS) entry which is preliminary data.</text>
</comment>
<name>H1DG41_9BACT</name>
<accession>H1DG41</accession>
<protein>
    <recommendedName>
        <fullName evidence="3">Lipoprotein</fullName>
    </recommendedName>
</protein>
<proteinExistence type="predicted"/>
<evidence type="ECO:0008006" key="3">
    <source>
        <dbReference type="Google" id="ProtNLM"/>
    </source>
</evidence>
<evidence type="ECO:0000313" key="1">
    <source>
        <dbReference type="EMBL" id="EHP48153.1"/>
    </source>
</evidence>
<sequence>MGKVIVIISLVLFLTGCWEYKNTPSNHQILRICNYSDMDIYFRRGNCEGGIFDNANIASSPVDFKIFAHECKNEYSPSFEVDIEYSGCLDPRISYVFFDAKIVETIPFDTVFKYNMMLGSKIFTKEQLDSLDWTITYP</sequence>
<reference evidence="1 2" key="1">
    <citation type="submission" date="2012-01" db="EMBL/GenBank/DDBJ databases">
        <title>The Genome Sequence of Odoribacter laneus YIT 12061.</title>
        <authorList>
            <consortium name="The Broad Institute Genome Sequencing Platform"/>
            <person name="Earl A."/>
            <person name="Ward D."/>
            <person name="Feldgarden M."/>
            <person name="Gevers D."/>
            <person name="Morotomi M."/>
            <person name="Young S.K."/>
            <person name="Zeng Q."/>
            <person name="Gargeya S."/>
            <person name="Fitzgerald M."/>
            <person name="Haas B."/>
            <person name="Abouelleil A."/>
            <person name="Alvarado L."/>
            <person name="Arachchi H.M."/>
            <person name="Berlin A."/>
            <person name="Chapman S.B."/>
            <person name="Gearin G."/>
            <person name="Goldberg J."/>
            <person name="Griggs A."/>
            <person name="Gujja S."/>
            <person name="Hansen M."/>
            <person name="Heiman D."/>
            <person name="Howarth C."/>
            <person name="Larimer J."/>
            <person name="Lui A."/>
            <person name="MacDonald P.J.P."/>
            <person name="McCowen C."/>
            <person name="Montmayeur A."/>
            <person name="Murphy C."/>
            <person name="Neiman D."/>
            <person name="Pearson M."/>
            <person name="Priest M."/>
            <person name="Roberts A."/>
            <person name="Saif S."/>
            <person name="Shea T."/>
            <person name="Sisk P."/>
            <person name="Stolte C."/>
            <person name="Sykes S."/>
            <person name="Wortman J."/>
            <person name="Nusbaum C."/>
            <person name="Birren B."/>
        </authorList>
    </citation>
    <scope>NUCLEOTIDE SEQUENCE [LARGE SCALE GENOMIC DNA]</scope>
    <source>
        <strain evidence="1 2">YIT 12061</strain>
    </source>
</reference>
<dbReference type="HOGENOM" id="CLU_1853162_0_0_10"/>
<dbReference type="PROSITE" id="PS51257">
    <property type="entry name" value="PROKAR_LIPOPROTEIN"/>
    <property type="match status" value="1"/>
</dbReference>
<dbReference type="GeneID" id="98068809"/>
<organism evidence="1 2">
    <name type="scientific">Odoribacter laneus YIT 12061</name>
    <dbReference type="NCBI Taxonomy" id="742817"/>
    <lineage>
        <taxon>Bacteria</taxon>
        <taxon>Pseudomonadati</taxon>
        <taxon>Bacteroidota</taxon>
        <taxon>Bacteroidia</taxon>
        <taxon>Bacteroidales</taxon>
        <taxon>Odoribacteraceae</taxon>
        <taxon>Odoribacter</taxon>
    </lineage>
</organism>
<dbReference type="AlphaFoldDB" id="H1DG41"/>